<feature type="chain" id="PRO_5005459999" description="D-alanyl-D-alanine carboxypeptidase-like core domain-containing protein" evidence="2">
    <location>
        <begin position="21"/>
        <end position="336"/>
    </location>
</feature>
<dbReference type="GO" id="GO:0008233">
    <property type="term" value="F:peptidase activity"/>
    <property type="evidence" value="ECO:0007669"/>
    <property type="project" value="InterPro"/>
</dbReference>
<dbReference type="CDD" id="cd14814">
    <property type="entry name" value="Peptidase_M15"/>
    <property type="match status" value="1"/>
</dbReference>
<keyword evidence="5" id="KW-1185">Reference proteome</keyword>
<dbReference type="EMBL" id="CP012159">
    <property type="protein sequence ID" value="AKT44143.1"/>
    <property type="molecule type" value="Genomic_DNA"/>
</dbReference>
<evidence type="ECO:0000313" key="4">
    <source>
        <dbReference type="EMBL" id="AKT44143.1"/>
    </source>
</evidence>
<dbReference type="OrthoDB" id="5496837at2"/>
<feature type="domain" description="D-alanyl-D-alanine carboxypeptidase-like core" evidence="3">
    <location>
        <begin position="128"/>
        <end position="199"/>
    </location>
</feature>
<feature type="region of interest" description="Disordered" evidence="1">
    <location>
        <begin position="35"/>
        <end position="56"/>
    </location>
</feature>
<protein>
    <recommendedName>
        <fullName evidence="3">D-alanyl-D-alanine carboxypeptidase-like core domain-containing protein</fullName>
    </recommendedName>
</protein>
<keyword evidence="2" id="KW-0732">Signal</keyword>
<organism evidence="4 5">
    <name type="scientific">Chondromyces crocatus</name>
    <dbReference type="NCBI Taxonomy" id="52"/>
    <lineage>
        <taxon>Bacteria</taxon>
        <taxon>Pseudomonadati</taxon>
        <taxon>Myxococcota</taxon>
        <taxon>Polyangia</taxon>
        <taxon>Polyangiales</taxon>
        <taxon>Polyangiaceae</taxon>
        <taxon>Chondromyces</taxon>
    </lineage>
</organism>
<dbReference type="InterPro" id="IPR009045">
    <property type="entry name" value="Zn_M74/Hedgehog-like"/>
</dbReference>
<dbReference type="Proteomes" id="UP000067626">
    <property type="component" value="Chromosome"/>
</dbReference>
<dbReference type="Pfam" id="PF02557">
    <property type="entry name" value="VanY"/>
    <property type="match status" value="1"/>
</dbReference>
<evidence type="ECO:0000313" key="5">
    <source>
        <dbReference type="Proteomes" id="UP000067626"/>
    </source>
</evidence>
<evidence type="ECO:0000256" key="2">
    <source>
        <dbReference type="SAM" id="SignalP"/>
    </source>
</evidence>
<dbReference type="InterPro" id="IPR003709">
    <property type="entry name" value="VanY-like_core_dom"/>
</dbReference>
<feature type="signal peptide" evidence="2">
    <location>
        <begin position="1"/>
        <end position="20"/>
    </location>
</feature>
<dbReference type="KEGG" id="ccro:CMC5_083830"/>
<evidence type="ECO:0000256" key="1">
    <source>
        <dbReference type="SAM" id="MobiDB-lite"/>
    </source>
</evidence>
<proteinExistence type="predicted"/>
<dbReference type="RefSeq" id="WP_050435527.1">
    <property type="nucleotide sequence ID" value="NZ_CP012159.1"/>
</dbReference>
<reference evidence="4 5" key="1">
    <citation type="submission" date="2015-07" db="EMBL/GenBank/DDBJ databases">
        <title>Genome analysis of myxobacterium Chondromyces crocatus Cm c5 reveals a high potential for natural compound synthesis and the genetic basis for the loss of fruiting body formation.</title>
        <authorList>
            <person name="Zaburannyi N."/>
            <person name="Bunk B."/>
            <person name="Maier J."/>
            <person name="Overmann J."/>
            <person name="Mueller R."/>
        </authorList>
    </citation>
    <scope>NUCLEOTIDE SEQUENCE [LARGE SCALE GENOMIC DNA]</scope>
    <source>
        <strain evidence="4 5">Cm c5</strain>
    </source>
</reference>
<accession>A0A0K1EU45</accession>
<evidence type="ECO:0000259" key="3">
    <source>
        <dbReference type="Pfam" id="PF02557"/>
    </source>
</evidence>
<gene>
    <name evidence="4" type="ORF">CMC5_083830</name>
</gene>
<dbReference type="Gene3D" id="3.30.1380.10">
    <property type="match status" value="1"/>
</dbReference>
<name>A0A0K1EU45_CHOCO</name>
<dbReference type="AlphaFoldDB" id="A0A0K1EU45"/>
<dbReference type="STRING" id="52.CMC5_083830"/>
<dbReference type="GO" id="GO:0006508">
    <property type="term" value="P:proteolysis"/>
    <property type="evidence" value="ECO:0007669"/>
    <property type="project" value="InterPro"/>
</dbReference>
<dbReference type="SUPFAM" id="SSF55166">
    <property type="entry name" value="Hedgehog/DD-peptidase"/>
    <property type="match status" value="1"/>
</dbReference>
<sequence>MHTFSSPLARRLAVLSLLFAAPVSGIGCIASIDEDGDEMSEEVDGETGEPGADETEVVETREDAVSGPTVLQATASGCSTSAINKLSQQIINEVRCMNPDAYVLVPKRNNVTFGSAVFRYMEKPARDKLVAALDANPSKTMTVNSMLRTSAAQYMLYRWYQTGRCNISLAAKPGASNHESGLAIDINQYSSWKTALQNRGFKWLGSSDPVHYDYAGPGAVSYKSLGVKAFQRLWNRNNASDKIDADGVWGPQTEARMKKSPANGFAKGATCNPGLLGPDTAEGAAIDALSDSEESAEFAQSLGSADGAAQAVPFDAALVEQLEREYEGESCGDHAH</sequence>